<evidence type="ECO:0000256" key="1">
    <source>
        <dbReference type="ARBA" id="ARBA00022729"/>
    </source>
</evidence>
<dbReference type="InterPro" id="IPR051933">
    <property type="entry name" value="Resuscitation_pf_RpfB"/>
</dbReference>
<dbReference type="RefSeq" id="WP_204711327.1">
    <property type="nucleotide sequence ID" value="NZ_JBHSZV010000018.1"/>
</dbReference>
<dbReference type="EMBL" id="JBHSZV010000018">
    <property type="protein sequence ID" value="MFC7061753.1"/>
    <property type="molecule type" value="Genomic_DNA"/>
</dbReference>
<organism evidence="5 6">
    <name type="scientific">Halobacillus seohaensis</name>
    <dbReference type="NCBI Taxonomy" id="447421"/>
    <lineage>
        <taxon>Bacteria</taxon>
        <taxon>Bacillati</taxon>
        <taxon>Bacillota</taxon>
        <taxon>Bacilli</taxon>
        <taxon>Bacillales</taxon>
        <taxon>Bacillaceae</taxon>
        <taxon>Halobacillus</taxon>
    </lineage>
</organism>
<evidence type="ECO:0000256" key="2">
    <source>
        <dbReference type="SAM" id="MobiDB-lite"/>
    </source>
</evidence>
<dbReference type="InterPro" id="IPR011098">
    <property type="entry name" value="G5_dom"/>
</dbReference>
<protein>
    <submittedName>
        <fullName evidence="5">Ubiquitin-like domain-containing protein</fullName>
    </submittedName>
</protein>
<accession>A0ABW2EHX2</accession>
<name>A0ABW2EHX2_9BACI</name>
<dbReference type="SUPFAM" id="SSF50685">
    <property type="entry name" value="Barwin-like endoglucanases"/>
    <property type="match status" value="1"/>
</dbReference>
<dbReference type="PANTHER" id="PTHR39160:SF4">
    <property type="entry name" value="RESUSCITATION-PROMOTING FACTOR RPFB"/>
    <property type="match status" value="1"/>
</dbReference>
<sequence length="416" mass="45230">MKLIKSLKSMISSTMILTFIFSTLSIAFLGIITYEATKASVKVTQSGETQVVRTHTNTIEELLNELGVTPQPNDELSHELTQPIQYGMGVEYIASKSINVSINQDTNEFHTTVSTVGKFLDEQEIELKEHDEVSHDSSDQIQDEMELSIQQATQVTLSDGGDKQEVWTTASTVGEFLNEENLELNKFDELNVNKEDPLSDENKVTITRIEKVTDIVKENIDYTVVTKKDDSLLEGKEEVVTSGEQGKVTKEYEITIKNGEESERELINEEVEKESKNEVVALGTKQKETPNPVRTSTPATASAKSSGSSKEAVSYSEDSGSKTLQMNATAYTADCAGCSGVTATGIDLNSNPNKKVVAVDPNVIPLGSTVWVEGYGTAVAGDTGGAIQGNKIDVHVPSKSQAYGFGRKSVQVKVLD</sequence>
<dbReference type="InterPro" id="IPR007137">
    <property type="entry name" value="DUF348"/>
</dbReference>
<keyword evidence="3" id="KW-1133">Transmembrane helix</keyword>
<keyword evidence="3" id="KW-0812">Transmembrane</keyword>
<dbReference type="Pfam" id="PF07501">
    <property type="entry name" value="G5"/>
    <property type="match status" value="1"/>
</dbReference>
<keyword evidence="3" id="KW-0472">Membrane</keyword>
<dbReference type="PROSITE" id="PS51109">
    <property type="entry name" value="G5"/>
    <property type="match status" value="1"/>
</dbReference>
<feature type="compositionally biased region" description="Low complexity" evidence="2">
    <location>
        <begin position="295"/>
        <end position="316"/>
    </location>
</feature>
<evidence type="ECO:0000313" key="6">
    <source>
        <dbReference type="Proteomes" id="UP001596410"/>
    </source>
</evidence>
<dbReference type="Gene3D" id="2.40.40.10">
    <property type="entry name" value="RlpA-like domain"/>
    <property type="match status" value="1"/>
</dbReference>
<evidence type="ECO:0000259" key="4">
    <source>
        <dbReference type="PROSITE" id="PS51109"/>
    </source>
</evidence>
<dbReference type="CDD" id="cd22786">
    <property type="entry name" value="DPBB_YuiC-like"/>
    <property type="match status" value="1"/>
</dbReference>
<feature type="transmembrane region" description="Helical" evidence="3">
    <location>
        <begin position="12"/>
        <end position="34"/>
    </location>
</feature>
<dbReference type="Pfam" id="PF03990">
    <property type="entry name" value="DUF348"/>
    <property type="match status" value="3"/>
</dbReference>
<keyword evidence="6" id="KW-1185">Reference proteome</keyword>
<dbReference type="Proteomes" id="UP001596410">
    <property type="component" value="Unassembled WGS sequence"/>
</dbReference>
<dbReference type="SMART" id="SM01208">
    <property type="entry name" value="G5"/>
    <property type="match status" value="1"/>
</dbReference>
<feature type="domain" description="G5" evidence="4">
    <location>
        <begin position="206"/>
        <end position="286"/>
    </location>
</feature>
<reference evidence="6" key="1">
    <citation type="journal article" date="2019" name="Int. J. Syst. Evol. Microbiol.">
        <title>The Global Catalogue of Microorganisms (GCM) 10K type strain sequencing project: providing services to taxonomists for standard genome sequencing and annotation.</title>
        <authorList>
            <consortium name="The Broad Institute Genomics Platform"/>
            <consortium name="The Broad Institute Genome Sequencing Center for Infectious Disease"/>
            <person name="Wu L."/>
            <person name="Ma J."/>
        </authorList>
    </citation>
    <scope>NUCLEOTIDE SEQUENCE [LARGE SCALE GENOMIC DNA]</scope>
    <source>
        <strain evidence="6">CGMCC 4.1621</strain>
    </source>
</reference>
<evidence type="ECO:0000256" key="3">
    <source>
        <dbReference type="SAM" id="Phobius"/>
    </source>
</evidence>
<keyword evidence="1" id="KW-0732">Signal</keyword>
<feature type="region of interest" description="Disordered" evidence="2">
    <location>
        <begin position="269"/>
        <end position="320"/>
    </location>
</feature>
<dbReference type="InterPro" id="IPR036908">
    <property type="entry name" value="RlpA-like_sf"/>
</dbReference>
<comment type="caution">
    <text evidence="5">The sequence shown here is derived from an EMBL/GenBank/DDBJ whole genome shotgun (WGS) entry which is preliminary data.</text>
</comment>
<gene>
    <name evidence="5" type="ORF">ACFQIC_07765</name>
</gene>
<proteinExistence type="predicted"/>
<evidence type="ECO:0000313" key="5">
    <source>
        <dbReference type="EMBL" id="MFC7061753.1"/>
    </source>
</evidence>
<dbReference type="Pfam" id="PF06725">
    <property type="entry name" value="3D"/>
    <property type="match status" value="1"/>
</dbReference>
<dbReference type="Gene3D" id="2.20.230.10">
    <property type="entry name" value="Resuscitation-promoting factor rpfb"/>
    <property type="match status" value="1"/>
</dbReference>
<dbReference type="PANTHER" id="PTHR39160">
    <property type="entry name" value="CELL WALL-BINDING PROTEIN YOCH"/>
    <property type="match status" value="1"/>
</dbReference>
<dbReference type="InterPro" id="IPR010611">
    <property type="entry name" value="3D_dom"/>
</dbReference>